<keyword evidence="3" id="KW-1185">Reference proteome</keyword>
<dbReference type="EMBL" id="JABBGA010000017">
    <property type="protein sequence ID" value="NML27657.1"/>
    <property type="molecule type" value="Genomic_DNA"/>
</dbReference>
<proteinExistence type="predicted"/>
<name>A0A848G5Z4_9RHOO</name>
<dbReference type="PANTHER" id="PTHR46211">
    <property type="entry name" value="GLYCEROPHOSPHORYL DIESTER PHOSPHODIESTERASE"/>
    <property type="match status" value="1"/>
</dbReference>
<sequence length="240" mass="25334">MFAWPGPALYVHRCGGALAPENTLAGLNIAGRLGCAAVEFDVMLSADGVPIVIHDETLERTAGRQGRVSRMAAAELLAVDVGQAFHPAFRGETLPSFESVLAACAGLSLVANVEIKPAQGFEVETGRVVGDMLVRREHGVDVLLSSFSAEALEAAAQRAPHLPRALLTETYSTVAQARALQLGCGGLNLGRRGLLPEHVRQATAAGLHVLVYTVNDAPEAARLRAWGVTGVFSDRPDLIR</sequence>
<gene>
    <name evidence="2" type="primary">ugpQ</name>
    <name evidence="2" type="ORF">HHL15_18025</name>
</gene>
<evidence type="ECO:0000313" key="3">
    <source>
        <dbReference type="Proteomes" id="UP000580043"/>
    </source>
</evidence>
<feature type="domain" description="GP-PDE" evidence="1">
    <location>
        <begin position="7"/>
        <end position="240"/>
    </location>
</feature>
<dbReference type="InterPro" id="IPR017946">
    <property type="entry name" value="PLC-like_Pdiesterase_TIM-brl"/>
</dbReference>
<dbReference type="SUPFAM" id="SSF51695">
    <property type="entry name" value="PLC-like phosphodiesterases"/>
    <property type="match status" value="1"/>
</dbReference>
<dbReference type="EC" id="3.1.4.46" evidence="2"/>
<dbReference type="Gene3D" id="3.20.20.190">
    <property type="entry name" value="Phosphatidylinositol (PI) phosphodiesterase"/>
    <property type="match status" value="1"/>
</dbReference>
<dbReference type="GO" id="GO:0008889">
    <property type="term" value="F:glycerophosphodiester phosphodiesterase activity"/>
    <property type="evidence" value="ECO:0007669"/>
    <property type="project" value="UniProtKB-EC"/>
</dbReference>
<evidence type="ECO:0000313" key="2">
    <source>
        <dbReference type="EMBL" id="NML27657.1"/>
    </source>
</evidence>
<accession>A0A848G5Z4</accession>
<dbReference type="AlphaFoldDB" id="A0A848G5Z4"/>
<dbReference type="GO" id="GO:0006629">
    <property type="term" value="P:lipid metabolic process"/>
    <property type="evidence" value="ECO:0007669"/>
    <property type="project" value="InterPro"/>
</dbReference>
<dbReference type="PANTHER" id="PTHR46211:SF1">
    <property type="entry name" value="GLYCEROPHOSPHODIESTER PHOSPHODIESTERASE, CYTOPLASMIC"/>
    <property type="match status" value="1"/>
</dbReference>
<comment type="caution">
    <text evidence="2">The sequence shown here is derived from an EMBL/GenBank/DDBJ whole genome shotgun (WGS) entry which is preliminary data.</text>
</comment>
<reference evidence="2 3" key="1">
    <citation type="submission" date="2020-04" db="EMBL/GenBank/DDBJ databases">
        <title>Zoogloea sp. G-4-1-14 isolated from soil.</title>
        <authorList>
            <person name="Dahal R.H."/>
        </authorList>
    </citation>
    <scope>NUCLEOTIDE SEQUENCE [LARGE SCALE GENOMIC DNA]</scope>
    <source>
        <strain evidence="2 3">G-4-1-14</strain>
    </source>
</reference>
<dbReference type="InterPro" id="IPR030395">
    <property type="entry name" value="GP_PDE_dom"/>
</dbReference>
<dbReference type="PROSITE" id="PS51704">
    <property type="entry name" value="GP_PDE"/>
    <property type="match status" value="1"/>
</dbReference>
<evidence type="ECO:0000259" key="1">
    <source>
        <dbReference type="PROSITE" id="PS51704"/>
    </source>
</evidence>
<keyword evidence="2" id="KW-0378">Hydrolase</keyword>
<protein>
    <submittedName>
        <fullName evidence="2">Glycerophosphodiester phosphodiesterase</fullName>
        <ecNumber evidence="2">3.1.4.46</ecNumber>
    </submittedName>
</protein>
<organism evidence="2 3">
    <name type="scientific">Zoogloea dura</name>
    <dbReference type="NCBI Taxonomy" id="2728840"/>
    <lineage>
        <taxon>Bacteria</taxon>
        <taxon>Pseudomonadati</taxon>
        <taxon>Pseudomonadota</taxon>
        <taxon>Betaproteobacteria</taxon>
        <taxon>Rhodocyclales</taxon>
        <taxon>Zoogloeaceae</taxon>
        <taxon>Zoogloea</taxon>
    </lineage>
</organism>
<dbReference type="RefSeq" id="WP_169147195.1">
    <property type="nucleotide sequence ID" value="NZ_JABBGA010000017.1"/>
</dbReference>
<dbReference type="Pfam" id="PF03009">
    <property type="entry name" value="GDPD"/>
    <property type="match status" value="1"/>
</dbReference>
<dbReference type="Proteomes" id="UP000580043">
    <property type="component" value="Unassembled WGS sequence"/>
</dbReference>